<proteinExistence type="predicted"/>
<evidence type="ECO:0008006" key="4">
    <source>
        <dbReference type="Google" id="ProtNLM"/>
    </source>
</evidence>
<protein>
    <recommendedName>
        <fullName evidence="4">L-fucose isomerase C-terminal domain-containing protein</fullName>
    </recommendedName>
</protein>
<dbReference type="GO" id="GO:0005737">
    <property type="term" value="C:cytoplasm"/>
    <property type="evidence" value="ECO:0007669"/>
    <property type="project" value="InterPro"/>
</dbReference>
<dbReference type="GO" id="GO:0005996">
    <property type="term" value="P:monosaccharide metabolic process"/>
    <property type="evidence" value="ECO:0007669"/>
    <property type="project" value="InterPro"/>
</dbReference>
<comment type="caution">
    <text evidence="3">The sequence shown here is derived from an EMBL/GenBank/DDBJ whole genome shotgun (WGS) entry which is preliminary data.</text>
</comment>
<dbReference type="InterPro" id="IPR009015">
    <property type="entry name" value="Fucose_isomerase_N/cen_sf"/>
</dbReference>
<dbReference type="EMBL" id="LAZR01033497">
    <property type="protein sequence ID" value="KKL47913.1"/>
    <property type="molecule type" value="Genomic_DNA"/>
</dbReference>
<evidence type="ECO:0000256" key="2">
    <source>
        <dbReference type="ARBA" id="ARBA00023277"/>
    </source>
</evidence>
<dbReference type="SUPFAM" id="SSF53743">
    <property type="entry name" value="FucI/AraA N-terminal and middle domains"/>
    <property type="match status" value="1"/>
</dbReference>
<keyword evidence="2" id="KW-0119">Carbohydrate metabolism</keyword>
<keyword evidence="1" id="KW-0413">Isomerase</keyword>
<name>A0A0F9CEW6_9ZZZZ</name>
<gene>
    <name evidence="3" type="ORF">LCGC14_2330790</name>
</gene>
<dbReference type="PANTHER" id="PTHR36120">
    <property type="entry name" value="FUCOSE ISOMERASE"/>
    <property type="match status" value="1"/>
</dbReference>
<dbReference type="GO" id="GO:0016861">
    <property type="term" value="F:intramolecular oxidoreductase activity, interconverting aldoses and ketoses"/>
    <property type="evidence" value="ECO:0007669"/>
    <property type="project" value="InterPro"/>
</dbReference>
<sequence length="383" mass="43145">MKARLVPVYFPSGKDDEFSRQLSRLKRLLAGEAEILTPVALGSTLPEADAILFPQLLGDAFKQITDFRQIDLPILIITSEFGTVAMWDWEIVSFLKDAGLNIFAPYDLELTKTVCKCLGVKRELKQTKFLVFQDNPGEGFQADIFKRFYWWEDSCTQSIKEKFGITIEKRSFKAFGEKAKQIPDAQAEAVLKKWHFKTEGVSTRALYSAIKIYIAIKQEIGNDGAIKGVGINCLNESRFSDTTPCLAWNMLFEECGLLWACEADTISLTTKYILHKSLNVPIMMSNIYPFLMGMTALKHEKIDKFPSVENPENHLLVAHCGYLGVVPESFATTWQLKPKVLGIVDENATAIDARLPIGNLTLAKLDLTFNKLMIAEGYLEDYV</sequence>
<dbReference type="PANTHER" id="PTHR36120:SF1">
    <property type="entry name" value="L-FUCOSE ISOMERASE C-TERMINAL DOMAIN-CONTAINING PROTEIN"/>
    <property type="match status" value="1"/>
</dbReference>
<feature type="non-terminal residue" evidence="3">
    <location>
        <position position="383"/>
    </location>
</feature>
<evidence type="ECO:0000256" key="1">
    <source>
        <dbReference type="ARBA" id="ARBA00023235"/>
    </source>
</evidence>
<reference evidence="3" key="1">
    <citation type="journal article" date="2015" name="Nature">
        <title>Complex archaea that bridge the gap between prokaryotes and eukaryotes.</title>
        <authorList>
            <person name="Spang A."/>
            <person name="Saw J.H."/>
            <person name="Jorgensen S.L."/>
            <person name="Zaremba-Niedzwiedzka K."/>
            <person name="Martijn J."/>
            <person name="Lind A.E."/>
            <person name="van Eijk R."/>
            <person name="Schleper C."/>
            <person name="Guy L."/>
            <person name="Ettema T.J."/>
        </authorList>
    </citation>
    <scope>NUCLEOTIDE SEQUENCE</scope>
</reference>
<evidence type="ECO:0000313" key="3">
    <source>
        <dbReference type="EMBL" id="KKL47913.1"/>
    </source>
</evidence>
<accession>A0A0F9CEW6</accession>
<dbReference type="AlphaFoldDB" id="A0A0F9CEW6"/>
<organism evidence="3">
    <name type="scientific">marine sediment metagenome</name>
    <dbReference type="NCBI Taxonomy" id="412755"/>
    <lineage>
        <taxon>unclassified sequences</taxon>
        <taxon>metagenomes</taxon>
        <taxon>ecological metagenomes</taxon>
    </lineage>
</organism>